<dbReference type="PANTHER" id="PTHR21386">
    <property type="entry name" value="INSCUTEABLE"/>
    <property type="match status" value="1"/>
</dbReference>
<dbReference type="InterPro" id="IPR039921">
    <property type="entry name" value="Inscuteable"/>
</dbReference>
<dbReference type="GO" id="GO:0008356">
    <property type="term" value="P:asymmetric cell division"/>
    <property type="evidence" value="ECO:0007669"/>
    <property type="project" value="InterPro"/>
</dbReference>
<dbReference type="InterPro" id="IPR016024">
    <property type="entry name" value="ARM-type_fold"/>
</dbReference>
<feature type="compositionally biased region" description="Basic and acidic residues" evidence="1">
    <location>
        <begin position="426"/>
        <end position="442"/>
    </location>
</feature>
<feature type="compositionally biased region" description="Basic and acidic residues" evidence="1">
    <location>
        <begin position="248"/>
        <end position="257"/>
    </location>
</feature>
<evidence type="ECO:0000313" key="3">
    <source>
        <dbReference type="EMBL" id="KAF8792367.1"/>
    </source>
</evidence>
<name>A0A8T0FME2_ARGBR</name>
<feature type="region of interest" description="Disordered" evidence="1">
    <location>
        <begin position="116"/>
        <end position="147"/>
    </location>
</feature>
<reference evidence="3" key="1">
    <citation type="journal article" date="2020" name="bioRxiv">
        <title>Chromosome-level reference genome of the European wasp spider Argiope bruennichi: a resource for studies on range expansion and evolutionary adaptation.</title>
        <authorList>
            <person name="Sheffer M.M."/>
            <person name="Hoppe A."/>
            <person name="Krehenwinkel H."/>
            <person name="Uhl G."/>
            <person name="Kuss A.W."/>
            <person name="Jensen L."/>
            <person name="Jensen C."/>
            <person name="Gillespie R.G."/>
            <person name="Hoff K.J."/>
            <person name="Prost S."/>
        </authorList>
    </citation>
    <scope>NUCLEOTIDE SEQUENCE</scope>
</reference>
<evidence type="ECO:0000313" key="4">
    <source>
        <dbReference type="Proteomes" id="UP000807504"/>
    </source>
</evidence>
<gene>
    <name evidence="3" type="ORF">HNY73_003971</name>
</gene>
<dbReference type="InterPro" id="IPR011989">
    <property type="entry name" value="ARM-like"/>
</dbReference>
<feature type="compositionally biased region" description="Basic and acidic residues" evidence="1">
    <location>
        <begin position="326"/>
        <end position="335"/>
    </location>
</feature>
<feature type="domain" description="Protein inscuteable homologue C-terminal" evidence="2">
    <location>
        <begin position="492"/>
        <end position="863"/>
    </location>
</feature>
<feature type="region of interest" description="Disordered" evidence="1">
    <location>
        <begin position="424"/>
        <end position="462"/>
    </location>
</feature>
<dbReference type="Pfam" id="PF19427">
    <property type="entry name" value="Insc_C"/>
    <property type="match status" value="1"/>
</dbReference>
<feature type="region of interest" description="Disordered" evidence="1">
    <location>
        <begin position="315"/>
        <end position="344"/>
    </location>
</feature>
<dbReference type="Proteomes" id="UP000807504">
    <property type="component" value="Unassembled WGS sequence"/>
</dbReference>
<proteinExistence type="predicted"/>
<feature type="region of interest" description="Disordered" evidence="1">
    <location>
        <begin position="37"/>
        <end position="63"/>
    </location>
</feature>
<dbReference type="PANTHER" id="PTHR21386:SF0">
    <property type="entry name" value="PROTEIN INSCUTEABLE HOMOLOG"/>
    <property type="match status" value="1"/>
</dbReference>
<dbReference type="InterPro" id="IPR000225">
    <property type="entry name" value="Armadillo"/>
</dbReference>
<protein>
    <submittedName>
        <fullName evidence="3">Protein inscuteable like protein</fullName>
    </submittedName>
</protein>
<dbReference type="GO" id="GO:0009786">
    <property type="term" value="P:regulation of asymmetric cell division"/>
    <property type="evidence" value="ECO:0007669"/>
    <property type="project" value="TreeGrafter"/>
</dbReference>
<dbReference type="GO" id="GO:0000132">
    <property type="term" value="P:establishment of mitotic spindle orientation"/>
    <property type="evidence" value="ECO:0007669"/>
    <property type="project" value="TreeGrafter"/>
</dbReference>
<dbReference type="AlphaFoldDB" id="A0A8T0FME2"/>
<accession>A0A8T0FME2</accession>
<feature type="compositionally biased region" description="Polar residues" evidence="1">
    <location>
        <begin position="54"/>
        <end position="63"/>
    </location>
</feature>
<dbReference type="SUPFAM" id="SSF48371">
    <property type="entry name" value="ARM repeat"/>
    <property type="match status" value="1"/>
</dbReference>
<reference evidence="3" key="2">
    <citation type="submission" date="2020-06" db="EMBL/GenBank/DDBJ databases">
        <authorList>
            <person name="Sheffer M."/>
        </authorList>
    </citation>
    <scope>NUCLEOTIDE SEQUENCE</scope>
</reference>
<dbReference type="EMBL" id="JABXBU010000003">
    <property type="protein sequence ID" value="KAF8792367.1"/>
    <property type="molecule type" value="Genomic_DNA"/>
</dbReference>
<dbReference type="GO" id="GO:0045176">
    <property type="term" value="P:apical protein localization"/>
    <property type="evidence" value="ECO:0007669"/>
    <property type="project" value="TreeGrafter"/>
</dbReference>
<dbReference type="SMART" id="SM00185">
    <property type="entry name" value="ARM"/>
    <property type="match status" value="2"/>
</dbReference>
<feature type="region of interest" description="Disordered" evidence="1">
    <location>
        <begin position="214"/>
        <end position="269"/>
    </location>
</feature>
<evidence type="ECO:0000256" key="1">
    <source>
        <dbReference type="SAM" id="MobiDB-lite"/>
    </source>
</evidence>
<keyword evidence="4" id="KW-1185">Reference proteome</keyword>
<sequence>MGSRGRCLTSVGIGADVSAWAASVLKKRPAAHFIKWNDMGQKGSKAKDTKPKTPASTGRSPLNNATYWEAEEDPDWDNCVMVVATQKGRRYPTLTSACSTDSLARSLHKEVDYSPVNVSRRSPDHNMSPMAPLAPDSKYPSSGQRKRQNTVLDTGWHACFKNNNYVFVRNTNGDVNSQFGEKWKENNDSNVTFIISTTKPIHEGKEEKLVVSLSDPKSKIRRCTPSPPPCEDLPTKKTPKTNPSKNGTLDKRSEKKRTPNWLRRLRNSGRNRHLKVEASEEETIHILGTNTDESPDSEVSAVPVQTKLNISPTLTKTSDYSSSSHSLKEPEDRVHTPSTPVLGSTQDLTVRGLQTSTPKDQAEKVLRDVPRKSGTPYRPLDAKLSVRRRLPYDNITPETKSNSLHKSIVVRSPTDDFFDRDEENTSLEHHEKHLIPNEDSTLKEPMSPMEEEENRYQQGRGYQTSKITQAEARIRKACADLLDAVNKGDNGKEWKNKIKLELECLQKVAQVMVQQLLLSQLHVIVDCVERAENINNLKRSVFAVILLGRVNPTFCELMTKLGAVRCLLAICVETKWREMHPCGLRALTVLSCVPSAIRSFEESGGVDCLCDILCDKESQEGARSEAAGLVAQITAPWTEGSGYVLKSVTSNSDRLVKSLADLASITENSEVFLLSSAALANLSFADASLKKMKEYQVLEILVTACRSKPHAASLFIKDQVGTVLANMAAKDEYRESLSSGGSLVLLLCFLQLRPSSVHGAPQLEACERIQQKAAIALARLCCNPETSNVVAEMQGIQRLVKLCKDRKERNDSDSVLVACLAALRKIAAVRAKEEFIKLGAQDLIEPRLWDAFLAHSSKRESYV</sequence>
<dbReference type="InterPro" id="IPR045789">
    <property type="entry name" value="Insc_C"/>
</dbReference>
<organism evidence="3 4">
    <name type="scientific">Argiope bruennichi</name>
    <name type="common">Wasp spider</name>
    <name type="synonym">Aranea bruennichi</name>
    <dbReference type="NCBI Taxonomy" id="94029"/>
    <lineage>
        <taxon>Eukaryota</taxon>
        <taxon>Metazoa</taxon>
        <taxon>Ecdysozoa</taxon>
        <taxon>Arthropoda</taxon>
        <taxon>Chelicerata</taxon>
        <taxon>Arachnida</taxon>
        <taxon>Araneae</taxon>
        <taxon>Araneomorphae</taxon>
        <taxon>Entelegynae</taxon>
        <taxon>Araneoidea</taxon>
        <taxon>Araneidae</taxon>
        <taxon>Argiope</taxon>
    </lineage>
</organism>
<dbReference type="Gene3D" id="1.25.10.10">
    <property type="entry name" value="Leucine-rich Repeat Variant"/>
    <property type="match status" value="1"/>
</dbReference>
<dbReference type="GO" id="GO:0008093">
    <property type="term" value="F:cytoskeletal anchor activity"/>
    <property type="evidence" value="ECO:0007669"/>
    <property type="project" value="TreeGrafter"/>
</dbReference>
<evidence type="ECO:0000259" key="2">
    <source>
        <dbReference type="Pfam" id="PF19427"/>
    </source>
</evidence>
<comment type="caution">
    <text evidence="3">The sequence shown here is derived from an EMBL/GenBank/DDBJ whole genome shotgun (WGS) entry which is preliminary data.</text>
</comment>
<dbReference type="GO" id="GO:0045179">
    <property type="term" value="C:apical cortex"/>
    <property type="evidence" value="ECO:0007669"/>
    <property type="project" value="TreeGrafter"/>
</dbReference>